<organism evidence="1 2">
    <name type="scientific">Paenibacillus dendritiformis C454</name>
    <dbReference type="NCBI Taxonomy" id="1131935"/>
    <lineage>
        <taxon>Bacteria</taxon>
        <taxon>Bacillati</taxon>
        <taxon>Bacillota</taxon>
        <taxon>Bacilli</taxon>
        <taxon>Bacillales</taxon>
        <taxon>Paenibacillaceae</taxon>
        <taxon>Paenibacillus</taxon>
    </lineage>
</organism>
<name>H3SDU2_9BACL</name>
<sequence length="60" mass="7067">MRQDTIVRHAGIIPRPARRLHRDRKAMAQASMMACPLLRWKRFAGRRIPSMDYIYGRETG</sequence>
<dbReference type="AlphaFoldDB" id="H3SDU2"/>
<dbReference type="Proteomes" id="UP000003900">
    <property type="component" value="Unassembled WGS sequence"/>
</dbReference>
<evidence type="ECO:0000313" key="1">
    <source>
        <dbReference type="EMBL" id="EHQ62779.1"/>
    </source>
</evidence>
<comment type="caution">
    <text evidence="1">The sequence shown here is derived from an EMBL/GenBank/DDBJ whole genome shotgun (WGS) entry which is preliminary data.</text>
</comment>
<keyword evidence="2" id="KW-1185">Reference proteome</keyword>
<dbReference type="STRING" id="1131935.PDENDC454_08455"/>
<evidence type="ECO:0000313" key="2">
    <source>
        <dbReference type="Proteomes" id="UP000003900"/>
    </source>
</evidence>
<dbReference type="RefSeq" id="WP_006676204.1">
    <property type="nucleotide sequence ID" value="NZ_AHKH01000016.1"/>
</dbReference>
<accession>H3SDU2</accession>
<dbReference type="EMBL" id="AHKH01000016">
    <property type="protein sequence ID" value="EHQ62779.1"/>
    <property type="molecule type" value="Genomic_DNA"/>
</dbReference>
<proteinExistence type="predicted"/>
<gene>
    <name evidence="1" type="ORF">PDENDC454_08455</name>
</gene>
<protein>
    <submittedName>
        <fullName evidence="1">Uncharacterized protein</fullName>
    </submittedName>
</protein>
<reference evidence="1 2" key="1">
    <citation type="journal article" date="2012" name="J. Bacteriol.">
        <title>Genome Sequence of the Pattern-Forming Social Bacterium Paenibacillus dendritiformis C454 Chiral Morphotype.</title>
        <authorList>
            <person name="Sirota-Madi A."/>
            <person name="Olender T."/>
            <person name="Helman Y."/>
            <person name="Brainis I."/>
            <person name="Finkelshtein A."/>
            <person name="Roth D."/>
            <person name="Hagai E."/>
            <person name="Leshkowitz D."/>
            <person name="Brodsky L."/>
            <person name="Galatenko V."/>
            <person name="Nikolaev V."/>
            <person name="Gutnick D.L."/>
            <person name="Lancet D."/>
            <person name="Ben-Jacob E."/>
        </authorList>
    </citation>
    <scope>NUCLEOTIDE SEQUENCE [LARGE SCALE GENOMIC DNA]</scope>
    <source>
        <strain evidence="1 2">C454</strain>
    </source>
</reference>
<dbReference type="PATRIC" id="fig|1131935.3.peg.1728"/>